<comment type="caution">
    <text evidence="4">The sequence shown here is derived from an EMBL/GenBank/DDBJ whole genome shotgun (WGS) entry which is preliminary data.</text>
</comment>
<dbReference type="SUPFAM" id="SSF52402">
    <property type="entry name" value="Adenine nucleotide alpha hydrolases-like"/>
    <property type="match status" value="1"/>
</dbReference>
<dbReference type="InterPro" id="IPR029045">
    <property type="entry name" value="ClpP/crotonase-like_dom_sf"/>
</dbReference>
<gene>
    <name evidence="4" type="ORF">PENVUL_c021G00451</name>
</gene>
<keyword evidence="1" id="KW-0560">Oxidoreductase</keyword>
<sequence length="1003" mass="108719">MTVSQTNGTNGEASNPFVITHSDRVALVEFSKGHRQNPFSQPKMRALESIINQLDVDKSVGCIVLTGGQGRSFSAGGDFNETTTFNGGDEVDLWIDDVTNLYTTIAGISKPVIAAIDGYAIGLGLQVALCCDYRIGSESCQLVMPEFRMGIACNFGGFMLETAVGRAVMQKMLFTADKWSANSALADGLLHEVVSSKTLIARALERAQIIGSWTTEAIQQTRPHINANFVSGLHTLAAQAKRSHRSTFAAGDCKENMKHILTKNQQQQQPVTGAPSWILITSEPVLSLSKTLKTTNGSGIHVYGQGAALNAATYFWQDESSSAHEFSEWATSFQIQGDEFRMRTGAMNDPPLYIVRNTTTRAWAVSTDAFALQIARAAWKMPVGFANPTIINRDETTSFLGVSQLPAHASFSLKNAGKGGWTFSTQVDADPVVLAALNPKIDDYAQAGSAFITSLQSAVTELTQGETEVATLLSGGIDSGAVTTFAVLSGLKVTAYSAGSPWGNEHAEAAELANALGIPHVTIDLTVDQLLAAAPESMRALGTAEQERVDIALTITALLRGGYIKERHVLTGYGNDLLNLGLPPDSLEKDALIQEVIDGIDITRHSGEFTDFVARLWGKKLSHPYWHPEVVRTALDIEPSLKIRDGREKAYFRAAMEPYVPQTTAWRQKIGIHLGGGLQGGLDSTFGGRDRKVAAYSDAFKDITARLLQDPFASVDDLIPKYPGAPKPTTGLAVSTGTLTPSGAGLVLDGTGATDDASRAVLVKTILENSAASRFVLVRNLDLSEDGFRSIVRALGEPVQHKFQTGGSDLMKLPATREKGNVVLGRGMLPAHTDGLFVGHRPDLLMLYASEFNDLPGSGETTVVDQVAAMAEMPELLRSAVENATFEYQIVETGHHMKSLEDKWFDKQAVTLERGRNCLAVSLPFPENTERSWNIRVKGATEEESVALLDELYSWLYQERYLYQHPWKVGDLLIIDNYGTLHGRTAISEGGVRCLFRGQVNYR</sequence>
<dbReference type="AlphaFoldDB" id="A0A1V6RVW5"/>
<dbReference type="InterPro" id="IPR001962">
    <property type="entry name" value="Asn_synthase"/>
</dbReference>
<proteinExistence type="predicted"/>
<dbReference type="CDD" id="cd06558">
    <property type="entry name" value="crotonase-like"/>
    <property type="match status" value="1"/>
</dbReference>
<evidence type="ECO:0000259" key="3">
    <source>
        <dbReference type="Pfam" id="PF02668"/>
    </source>
</evidence>
<evidence type="ECO:0000259" key="2">
    <source>
        <dbReference type="Pfam" id="PF00733"/>
    </source>
</evidence>
<dbReference type="GO" id="GO:0006529">
    <property type="term" value="P:asparagine biosynthetic process"/>
    <property type="evidence" value="ECO:0007669"/>
    <property type="project" value="InterPro"/>
</dbReference>
<reference evidence="5" key="1">
    <citation type="journal article" date="2017" name="Nat. Microbiol.">
        <title>Global analysis of biosynthetic gene clusters reveals vast potential of secondary metabolite production in Penicillium species.</title>
        <authorList>
            <person name="Nielsen J.C."/>
            <person name="Grijseels S."/>
            <person name="Prigent S."/>
            <person name="Ji B."/>
            <person name="Dainat J."/>
            <person name="Nielsen K.F."/>
            <person name="Frisvad J.C."/>
            <person name="Workman M."/>
            <person name="Nielsen J."/>
        </authorList>
    </citation>
    <scope>NUCLEOTIDE SEQUENCE [LARGE SCALE GENOMIC DNA]</scope>
    <source>
        <strain evidence="5">IBT 29486</strain>
    </source>
</reference>
<evidence type="ECO:0000256" key="1">
    <source>
        <dbReference type="ARBA" id="ARBA00023002"/>
    </source>
</evidence>
<dbReference type="InterPro" id="IPR014729">
    <property type="entry name" value="Rossmann-like_a/b/a_fold"/>
</dbReference>
<dbReference type="Proteomes" id="UP000191518">
    <property type="component" value="Unassembled WGS sequence"/>
</dbReference>
<organism evidence="4 5">
    <name type="scientific">Penicillium vulpinum</name>
    <dbReference type="NCBI Taxonomy" id="29845"/>
    <lineage>
        <taxon>Eukaryota</taxon>
        <taxon>Fungi</taxon>
        <taxon>Dikarya</taxon>
        <taxon>Ascomycota</taxon>
        <taxon>Pezizomycotina</taxon>
        <taxon>Eurotiomycetes</taxon>
        <taxon>Eurotiomycetidae</taxon>
        <taxon>Eurotiales</taxon>
        <taxon>Aspergillaceae</taxon>
        <taxon>Penicillium</taxon>
    </lineage>
</organism>
<evidence type="ECO:0000313" key="5">
    <source>
        <dbReference type="Proteomes" id="UP000191518"/>
    </source>
</evidence>
<dbReference type="GO" id="GO:0004066">
    <property type="term" value="F:asparagine synthase (glutamine-hydrolyzing) activity"/>
    <property type="evidence" value="ECO:0007669"/>
    <property type="project" value="InterPro"/>
</dbReference>
<dbReference type="EMBL" id="MDYP01000021">
    <property type="protein sequence ID" value="OQE05921.1"/>
    <property type="molecule type" value="Genomic_DNA"/>
</dbReference>
<evidence type="ECO:0008006" key="6">
    <source>
        <dbReference type="Google" id="ProtNLM"/>
    </source>
</evidence>
<name>A0A1V6RVW5_9EURO</name>
<dbReference type="InterPro" id="IPR001753">
    <property type="entry name" value="Enoyl-CoA_hydra/iso"/>
</dbReference>
<dbReference type="InterPro" id="IPR042098">
    <property type="entry name" value="TauD-like_sf"/>
</dbReference>
<keyword evidence="5" id="KW-1185">Reference proteome</keyword>
<dbReference type="GO" id="GO:0006635">
    <property type="term" value="P:fatty acid beta-oxidation"/>
    <property type="evidence" value="ECO:0007669"/>
    <property type="project" value="TreeGrafter"/>
</dbReference>
<dbReference type="GO" id="GO:0016491">
    <property type="term" value="F:oxidoreductase activity"/>
    <property type="evidence" value="ECO:0007669"/>
    <property type="project" value="UniProtKB-KW"/>
</dbReference>
<dbReference type="Gene3D" id="1.20.5.1610">
    <property type="match status" value="1"/>
</dbReference>
<feature type="domain" description="TauD/TfdA-like" evidence="3">
    <location>
        <begin position="763"/>
        <end position="997"/>
    </location>
</feature>
<protein>
    <recommendedName>
        <fullName evidence="6">TauD/TfdA-like domain-containing protein</fullName>
    </recommendedName>
</protein>
<dbReference type="OrthoDB" id="410701at2759"/>
<evidence type="ECO:0000313" key="4">
    <source>
        <dbReference type="EMBL" id="OQE05921.1"/>
    </source>
</evidence>
<dbReference type="Pfam" id="PF00378">
    <property type="entry name" value="ECH_1"/>
    <property type="match status" value="1"/>
</dbReference>
<dbReference type="Pfam" id="PF00733">
    <property type="entry name" value="Asn_synthase"/>
    <property type="match status" value="2"/>
</dbReference>
<dbReference type="SUPFAM" id="SSF52096">
    <property type="entry name" value="ClpP/crotonase"/>
    <property type="match status" value="1"/>
</dbReference>
<dbReference type="Gene3D" id="3.40.50.620">
    <property type="entry name" value="HUPs"/>
    <property type="match status" value="1"/>
</dbReference>
<dbReference type="Gene3D" id="3.60.130.10">
    <property type="entry name" value="Clavaminate synthase-like"/>
    <property type="match status" value="1"/>
</dbReference>
<feature type="domain" description="Asparagine synthetase" evidence="2">
    <location>
        <begin position="616"/>
        <end position="674"/>
    </location>
</feature>
<dbReference type="PANTHER" id="PTHR11941:SF54">
    <property type="entry name" value="ENOYL-COA HYDRATASE, MITOCHONDRIAL"/>
    <property type="match status" value="1"/>
</dbReference>
<dbReference type="Gene3D" id="3.90.226.10">
    <property type="entry name" value="2-enoyl-CoA Hydratase, Chain A, domain 1"/>
    <property type="match status" value="1"/>
</dbReference>
<dbReference type="PANTHER" id="PTHR11941">
    <property type="entry name" value="ENOYL-COA HYDRATASE-RELATED"/>
    <property type="match status" value="1"/>
</dbReference>
<feature type="domain" description="Asparagine synthetase" evidence="2">
    <location>
        <begin position="454"/>
        <end position="583"/>
    </location>
</feature>
<dbReference type="InterPro" id="IPR003819">
    <property type="entry name" value="TauD/TfdA-like"/>
</dbReference>
<dbReference type="CDD" id="cd01991">
    <property type="entry name" value="Asn_synthase_B_C"/>
    <property type="match status" value="1"/>
</dbReference>
<dbReference type="Pfam" id="PF02668">
    <property type="entry name" value="TauD"/>
    <property type="match status" value="1"/>
</dbReference>
<dbReference type="STRING" id="29845.A0A1V6RVW5"/>
<accession>A0A1V6RVW5</accession>
<dbReference type="SUPFAM" id="SSF51197">
    <property type="entry name" value="Clavaminate synthase-like"/>
    <property type="match status" value="1"/>
</dbReference>